<keyword evidence="4" id="KW-1185">Reference proteome</keyword>
<dbReference type="EMBL" id="KQ085939">
    <property type="protein sequence ID" value="KLO14707.1"/>
    <property type="molecule type" value="Genomic_DNA"/>
</dbReference>
<dbReference type="Gene3D" id="3.40.50.300">
    <property type="entry name" value="P-loop containing nucleotide triphosphate hydrolases"/>
    <property type="match status" value="1"/>
</dbReference>
<dbReference type="AlphaFoldDB" id="A0A0H2RSV5"/>
<gene>
    <name evidence="3" type="ORF">SCHPADRAFT_808200</name>
</gene>
<feature type="non-terminal residue" evidence="3">
    <location>
        <position position="1"/>
    </location>
</feature>
<dbReference type="Proteomes" id="UP000053477">
    <property type="component" value="Unassembled WGS sequence"/>
</dbReference>
<dbReference type="InterPro" id="IPR011545">
    <property type="entry name" value="DEAD/DEAH_box_helicase_dom"/>
</dbReference>
<dbReference type="GO" id="GO:0003676">
    <property type="term" value="F:nucleic acid binding"/>
    <property type="evidence" value="ECO:0007669"/>
    <property type="project" value="InterPro"/>
</dbReference>
<dbReference type="InParanoid" id="A0A0H2RSV5"/>
<organism evidence="3 4">
    <name type="scientific">Schizopora paradoxa</name>
    <dbReference type="NCBI Taxonomy" id="27342"/>
    <lineage>
        <taxon>Eukaryota</taxon>
        <taxon>Fungi</taxon>
        <taxon>Dikarya</taxon>
        <taxon>Basidiomycota</taxon>
        <taxon>Agaricomycotina</taxon>
        <taxon>Agaricomycetes</taxon>
        <taxon>Hymenochaetales</taxon>
        <taxon>Schizoporaceae</taxon>
        <taxon>Schizopora</taxon>
    </lineage>
</organism>
<evidence type="ECO:0000313" key="4">
    <source>
        <dbReference type="Proteomes" id="UP000053477"/>
    </source>
</evidence>
<feature type="transmembrane region" description="Helical" evidence="1">
    <location>
        <begin position="33"/>
        <end position="54"/>
    </location>
</feature>
<dbReference type="GO" id="GO:0005524">
    <property type="term" value="F:ATP binding"/>
    <property type="evidence" value="ECO:0007669"/>
    <property type="project" value="InterPro"/>
</dbReference>
<evidence type="ECO:0000256" key="1">
    <source>
        <dbReference type="SAM" id="Phobius"/>
    </source>
</evidence>
<dbReference type="InterPro" id="IPR027417">
    <property type="entry name" value="P-loop_NTPase"/>
</dbReference>
<evidence type="ECO:0000313" key="3">
    <source>
        <dbReference type="EMBL" id="KLO14707.1"/>
    </source>
</evidence>
<keyword evidence="1" id="KW-0472">Membrane</keyword>
<evidence type="ECO:0000259" key="2">
    <source>
        <dbReference type="Pfam" id="PF00270"/>
    </source>
</evidence>
<keyword evidence="1" id="KW-0812">Transmembrane</keyword>
<reference evidence="3 4" key="1">
    <citation type="submission" date="2015-04" db="EMBL/GenBank/DDBJ databases">
        <title>Complete genome sequence of Schizopora paradoxa KUC8140, a cosmopolitan wood degrader in East Asia.</title>
        <authorList>
            <consortium name="DOE Joint Genome Institute"/>
            <person name="Min B."/>
            <person name="Park H."/>
            <person name="Jang Y."/>
            <person name="Kim J.-J."/>
            <person name="Kim K.H."/>
            <person name="Pangilinan J."/>
            <person name="Lipzen A."/>
            <person name="Riley R."/>
            <person name="Grigoriev I.V."/>
            <person name="Spatafora J.W."/>
            <person name="Choi I.-G."/>
        </authorList>
    </citation>
    <scope>NUCLEOTIDE SEQUENCE [LARGE SCALE GENOMIC DNA]</scope>
    <source>
        <strain evidence="3 4">KUC8140</strain>
    </source>
</reference>
<sequence>PCLLQMKVCQAFLRGDKNIICTAATGFGKTLTFFMPLLFSSDSIIIIVTALNILGIQNVRQLASAGISGVSVCAKTAS</sequence>
<dbReference type="SUPFAM" id="SSF52540">
    <property type="entry name" value="P-loop containing nucleoside triphosphate hydrolases"/>
    <property type="match status" value="1"/>
</dbReference>
<feature type="non-terminal residue" evidence="3">
    <location>
        <position position="78"/>
    </location>
</feature>
<proteinExistence type="predicted"/>
<dbReference type="OrthoDB" id="10261556at2759"/>
<dbReference type="Pfam" id="PF00270">
    <property type="entry name" value="DEAD"/>
    <property type="match status" value="1"/>
</dbReference>
<keyword evidence="1" id="KW-1133">Transmembrane helix</keyword>
<feature type="domain" description="DEAD/DEAH-box helicase" evidence="2">
    <location>
        <begin position="5"/>
        <end position="73"/>
    </location>
</feature>
<protein>
    <recommendedName>
        <fullName evidence="2">DEAD/DEAH-box helicase domain-containing protein</fullName>
    </recommendedName>
</protein>
<accession>A0A0H2RSV5</accession>
<name>A0A0H2RSV5_9AGAM</name>